<dbReference type="SUPFAM" id="SSF100934">
    <property type="entry name" value="Heat shock protein 70kD (HSP70), C-terminal subdomain"/>
    <property type="match status" value="1"/>
</dbReference>
<feature type="compositionally biased region" description="Polar residues" evidence="1">
    <location>
        <begin position="61"/>
        <end position="70"/>
    </location>
</feature>
<dbReference type="AlphaFoldDB" id="A0A2M7INU2"/>
<feature type="compositionally biased region" description="Basic and acidic residues" evidence="1">
    <location>
        <begin position="71"/>
        <end position="93"/>
    </location>
</feature>
<accession>A0A2M7INU2</accession>
<feature type="non-terminal residue" evidence="2">
    <location>
        <position position="1"/>
    </location>
</feature>
<comment type="caution">
    <text evidence="2">The sequence shown here is derived from an EMBL/GenBank/DDBJ whole genome shotgun (WGS) entry which is preliminary data.</text>
</comment>
<organism evidence="2 3">
    <name type="scientific">Candidatus Kaiserbacteria bacterium CG_4_8_14_3_um_filter_38_9</name>
    <dbReference type="NCBI Taxonomy" id="1974599"/>
    <lineage>
        <taxon>Bacteria</taxon>
        <taxon>Candidatus Kaiseribacteriota</taxon>
    </lineage>
</organism>
<dbReference type="EMBL" id="PFHR01000117">
    <property type="protein sequence ID" value="PIW96961.1"/>
    <property type="molecule type" value="Genomic_DNA"/>
</dbReference>
<evidence type="ECO:0000313" key="2">
    <source>
        <dbReference type="EMBL" id="PIW96961.1"/>
    </source>
</evidence>
<reference evidence="3" key="1">
    <citation type="submission" date="2017-09" db="EMBL/GenBank/DDBJ databases">
        <title>Depth-based differentiation of microbial function through sediment-hosted aquifers and enrichment of novel symbionts in the deep terrestrial subsurface.</title>
        <authorList>
            <person name="Probst A.J."/>
            <person name="Ladd B."/>
            <person name="Jarett J.K."/>
            <person name="Geller-Mcgrath D.E."/>
            <person name="Sieber C.M.K."/>
            <person name="Emerson J.B."/>
            <person name="Anantharaman K."/>
            <person name="Thomas B.C."/>
            <person name="Malmstrom R."/>
            <person name="Stieglmeier M."/>
            <person name="Klingl A."/>
            <person name="Woyke T."/>
            <person name="Ryan C.M."/>
            <person name="Banfield J.F."/>
        </authorList>
    </citation>
    <scope>NUCLEOTIDE SEQUENCE [LARGE SCALE GENOMIC DNA]</scope>
</reference>
<sequence length="93" mass="9960">TAEKALKDHEDKISSEIKDEVTAKITSLNEIKSKDDKDAISTATEALSSAMQKIGEAMSKAPTSTEAGNETTKEGEQVRDAEEVKDEGDTSSK</sequence>
<gene>
    <name evidence="2" type="primary">dnaK</name>
    <name evidence="2" type="ORF">COZ82_02165</name>
</gene>
<feature type="region of interest" description="Disordered" evidence="1">
    <location>
        <begin position="51"/>
        <end position="93"/>
    </location>
</feature>
<evidence type="ECO:0000313" key="3">
    <source>
        <dbReference type="Proteomes" id="UP000230837"/>
    </source>
</evidence>
<proteinExistence type="predicted"/>
<evidence type="ECO:0000256" key="1">
    <source>
        <dbReference type="SAM" id="MobiDB-lite"/>
    </source>
</evidence>
<dbReference type="Proteomes" id="UP000230837">
    <property type="component" value="Unassembled WGS sequence"/>
</dbReference>
<dbReference type="InterPro" id="IPR029048">
    <property type="entry name" value="HSP70_C_sf"/>
</dbReference>
<name>A0A2M7INU2_9BACT</name>
<dbReference type="Gene3D" id="1.20.1270.10">
    <property type="match status" value="1"/>
</dbReference>
<protein>
    <submittedName>
        <fullName evidence="2">Molecular chaperone DnaK</fullName>
    </submittedName>
</protein>